<feature type="domain" description="Histidine kinase" evidence="12">
    <location>
        <begin position="293"/>
        <end position="502"/>
    </location>
</feature>
<evidence type="ECO:0000256" key="4">
    <source>
        <dbReference type="ARBA" id="ARBA00022553"/>
    </source>
</evidence>
<dbReference type="PANTHER" id="PTHR43065:SF10">
    <property type="entry name" value="PEROXIDE STRESS-ACTIVATED HISTIDINE KINASE MAK3"/>
    <property type="match status" value="1"/>
</dbReference>
<keyword evidence="8" id="KW-0067">ATP-binding</keyword>
<evidence type="ECO:0000313" key="15">
    <source>
        <dbReference type="Proteomes" id="UP001162891"/>
    </source>
</evidence>
<comment type="subcellular location">
    <subcellularLocation>
        <location evidence="2">Membrane</location>
    </subcellularLocation>
</comment>
<dbReference type="InterPro" id="IPR005467">
    <property type="entry name" value="His_kinase_dom"/>
</dbReference>
<keyword evidence="11" id="KW-1133">Transmembrane helix</keyword>
<dbReference type="Pfam" id="PF02518">
    <property type="entry name" value="HATPase_c"/>
    <property type="match status" value="1"/>
</dbReference>
<evidence type="ECO:0000256" key="11">
    <source>
        <dbReference type="SAM" id="Phobius"/>
    </source>
</evidence>
<keyword evidence="6" id="KW-0547">Nucleotide-binding</keyword>
<keyword evidence="5" id="KW-0808">Transferase</keyword>
<keyword evidence="10" id="KW-0175">Coiled coil</keyword>
<dbReference type="SMART" id="SM00304">
    <property type="entry name" value="HAMP"/>
    <property type="match status" value="1"/>
</dbReference>
<proteinExistence type="predicted"/>
<keyword evidence="11" id="KW-0472">Membrane</keyword>
<dbReference type="EMBL" id="AP025591">
    <property type="protein sequence ID" value="BDG06639.1"/>
    <property type="molecule type" value="Genomic_DNA"/>
</dbReference>
<dbReference type="InterPro" id="IPR036097">
    <property type="entry name" value="HisK_dim/P_sf"/>
</dbReference>
<keyword evidence="7" id="KW-0418">Kinase</keyword>
<evidence type="ECO:0000256" key="5">
    <source>
        <dbReference type="ARBA" id="ARBA00022679"/>
    </source>
</evidence>
<sequence length="522" mass="56045">MSLRARIILLFAATLVCTLAVAAYLGEQVAKRVIERSLRDRTADVAKAIAEELDLTPRTDVEQASSLLEGQLLRRRGIRSAELAIRKGSEVKVARVTMGADGPETSLDTISSRAFAVETTVTRVEFAQGRGWRVDHPLHDTPKHIFGALRIESNLSEVEEIASTERNVFFLVAGIGAALIAIVFSAMLGRMLVRPLSQLAVSVERVESGALDVGAVPGTERQDEIGVLARGLAAMLSRVRRVNSNLKSMIDDATADLATKNRELAEVNSLLVEARRDLTSKERLAALGQLSGTIAHELGNPLNTISGHVQLLARDPACPEVLRPGLQALEGEVKRMTGIIRRFLDSARALAPDPEPVDVAALVDDVLDLSVPRGARVRIEVERDVPADLGEVRLDPTLVRHVLTNLVANAVDAMSEGGRLVVGAARRNGQLALSVKDTGPGIGPDERKRIFEPFYTTKPRGKGTGLGLAISREIANALKGRIEVESEPGVGSTFTLWIPTAADEVRGEGRDAAAAVPDPGRR</sequence>
<evidence type="ECO:0000313" key="14">
    <source>
        <dbReference type="EMBL" id="BDG06639.1"/>
    </source>
</evidence>
<dbReference type="Pfam" id="PF00672">
    <property type="entry name" value="HAMP"/>
    <property type="match status" value="1"/>
</dbReference>
<dbReference type="Proteomes" id="UP001162891">
    <property type="component" value="Chromosome"/>
</dbReference>
<evidence type="ECO:0000256" key="2">
    <source>
        <dbReference type="ARBA" id="ARBA00004370"/>
    </source>
</evidence>
<name>A0ABM7X4E1_9BACT</name>
<dbReference type="CDD" id="cd00082">
    <property type="entry name" value="HisKA"/>
    <property type="match status" value="1"/>
</dbReference>
<evidence type="ECO:0000256" key="7">
    <source>
        <dbReference type="ARBA" id="ARBA00022777"/>
    </source>
</evidence>
<dbReference type="RefSeq" id="WP_248357086.1">
    <property type="nucleotide sequence ID" value="NZ_AP025591.1"/>
</dbReference>
<keyword evidence="11" id="KW-0812">Transmembrane</keyword>
<dbReference type="Gene3D" id="3.30.565.10">
    <property type="entry name" value="Histidine kinase-like ATPase, C-terminal domain"/>
    <property type="match status" value="1"/>
</dbReference>
<dbReference type="InterPro" id="IPR004358">
    <property type="entry name" value="Sig_transdc_His_kin-like_C"/>
</dbReference>
<dbReference type="CDD" id="cd06225">
    <property type="entry name" value="HAMP"/>
    <property type="match status" value="1"/>
</dbReference>
<feature type="domain" description="HAMP" evidence="13">
    <location>
        <begin position="190"/>
        <end position="244"/>
    </location>
</feature>
<accession>A0ABM7X4E1</accession>
<feature type="transmembrane region" description="Helical" evidence="11">
    <location>
        <begin position="168"/>
        <end position="188"/>
    </location>
</feature>
<dbReference type="SMART" id="SM00387">
    <property type="entry name" value="HATPase_c"/>
    <property type="match status" value="1"/>
</dbReference>
<evidence type="ECO:0000256" key="10">
    <source>
        <dbReference type="SAM" id="Coils"/>
    </source>
</evidence>
<organism evidence="14 15">
    <name type="scientific">Anaeromyxobacter oryzae</name>
    <dbReference type="NCBI Taxonomy" id="2918170"/>
    <lineage>
        <taxon>Bacteria</taxon>
        <taxon>Pseudomonadati</taxon>
        <taxon>Myxococcota</taxon>
        <taxon>Myxococcia</taxon>
        <taxon>Myxococcales</taxon>
        <taxon>Cystobacterineae</taxon>
        <taxon>Anaeromyxobacteraceae</taxon>
        <taxon>Anaeromyxobacter</taxon>
    </lineage>
</organism>
<dbReference type="SUPFAM" id="SSF158472">
    <property type="entry name" value="HAMP domain-like"/>
    <property type="match status" value="1"/>
</dbReference>
<feature type="coiled-coil region" evidence="10">
    <location>
        <begin position="243"/>
        <end position="277"/>
    </location>
</feature>
<dbReference type="SUPFAM" id="SSF55874">
    <property type="entry name" value="ATPase domain of HSP90 chaperone/DNA topoisomerase II/histidine kinase"/>
    <property type="match status" value="1"/>
</dbReference>
<keyword evidence="4" id="KW-0597">Phosphoprotein</keyword>
<comment type="catalytic activity">
    <reaction evidence="1">
        <text>ATP + protein L-histidine = ADP + protein N-phospho-L-histidine.</text>
        <dbReference type="EC" id="2.7.13.3"/>
    </reaction>
</comment>
<evidence type="ECO:0000256" key="3">
    <source>
        <dbReference type="ARBA" id="ARBA00012438"/>
    </source>
</evidence>
<dbReference type="EC" id="2.7.13.3" evidence="3"/>
<evidence type="ECO:0000256" key="9">
    <source>
        <dbReference type="ARBA" id="ARBA00023012"/>
    </source>
</evidence>
<dbReference type="Pfam" id="PF00512">
    <property type="entry name" value="HisKA"/>
    <property type="match status" value="1"/>
</dbReference>
<dbReference type="Gene3D" id="6.10.340.10">
    <property type="match status" value="1"/>
</dbReference>
<dbReference type="PROSITE" id="PS50109">
    <property type="entry name" value="HIS_KIN"/>
    <property type="match status" value="1"/>
</dbReference>
<keyword evidence="15" id="KW-1185">Reference proteome</keyword>
<evidence type="ECO:0000259" key="12">
    <source>
        <dbReference type="PROSITE" id="PS50109"/>
    </source>
</evidence>
<dbReference type="PANTHER" id="PTHR43065">
    <property type="entry name" value="SENSOR HISTIDINE KINASE"/>
    <property type="match status" value="1"/>
</dbReference>
<dbReference type="Gene3D" id="1.10.287.130">
    <property type="match status" value="1"/>
</dbReference>
<dbReference type="SMART" id="SM00388">
    <property type="entry name" value="HisKA"/>
    <property type="match status" value="1"/>
</dbReference>
<dbReference type="PRINTS" id="PR00344">
    <property type="entry name" value="BCTRLSENSOR"/>
</dbReference>
<evidence type="ECO:0000256" key="8">
    <source>
        <dbReference type="ARBA" id="ARBA00022840"/>
    </source>
</evidence>
<dbReference type="SUPFAM" id="SSF47384">
    <property type="entry name" value="Homodimeric domain of signal transducing histidine kinase"/>
    <property type="match status" value="1"/>
</dbReference>
<evidence type="ECO:0000256" key="6">
    <source>
        <dbReference type="ARBA" id="ARBA00022741"/>
    </source>
</evidence>
<dbReference type="InterPro" id="IPR003661">
    <property type="entry name" value="HisK_dim/P_dom"/>
</dbReference>
<dbReference type="InterPro" id="IPR036890">
    <property type="entry name" value="HATPase_C_sf"/>
</dbReference>
<dbReference type="InterPro" id="IPR003660">
    <property type="entry name" value="HAMP_dom"/>
</dbReference>
<dbReference type="PROSITE" id="PS50885">
    <property type="entry name" value="HAMP"/>
    <property type="match status" value="1"/>
</dbReference>
<reference evidence="15" key="1">
    <citation type="journal article" date="2022" name="Int. J. Syst. Evol. Microbiol.">
        <title>Anaeromyxobacter oryzae sp. nov., Anaeromyxobacter diazotrophicus sp. nov. and Anaeromyxobacter paludicola sp. nov., isolated from paddy soils.</title>
        <authorList>
            <person name="Itoh H."/>
            <person name="Xu Z."/>
            <person name="Mise K."/>
            <person name="Masuda Y."/>
            <person name="Ushijima N."/>
            <person name="Hayakawa C."/>
            <person name="Shiratori Y."/>
            <person name="Senoo K."/>
        </authorList>
    </citation>
    <scope>NUCLEOTIDE SEQUENCE [LARGE SCALE GENOMIC DNA]</scope>
    <source>
        <strain evidence="15">Red232</strain>
    </source>
</reference>
<dbReference type="InterPro" id="IPR003594">
    <property type="entry name" value="HATPase_dom"/>
</dbReference>
<keyword evidence="9" id="KW-0902">Two-component regulatory system</keyword>
<gene>
    <name evidence="14" type="ORF">AMOR_56350</name>
</gene>
<protein>
    <recommendedName>
        <fullName evidence="3">histidine kinase</fullName>
        <ecNumber evidence="3">2.7.13.3</ecNumber>
    </recommendedName>
</protein>
<evidence type="ECO:0000259" key="13">
    <source>
        <dbReference type="PROSITE" id="PS50885"/>
    </source>
</evidence>
<evidence type="ECO:0000256" key="1">
    <source>
        <dbReference type="ARBA" id="ARBA00000085"/>
    </source>
</evidence>